<dbReference type="RefSeq" id="WP_159395384.1">
    <property type="nucleotide sequence ID" value="NZ_CP021744.1"/>
</dbReference>
<organism evidence="1 2">
    <name type="scientific">Streptomyces albireticuli</name>
    <dbReference type="NCBI Taxonomy" id="1940"/>
    <lineage>
        <taxon>Bacteria</taxon>
        <taxon>Bacillati</taxon>
        <taxon>Actinomycetota</taxon>
        <taxon>Actinomycetes</taxon>
        <taxon>Kitasatosporales</taxon>
        <taxon>Streptomycetaceae</taxon>
        <taxon>Streptomyces</taxon>
    </lineage>
</organism>
<evidence type="ECO:0000313" key="2">
    <source>
        <dbReference type="Proteomes" id="UP000195755"/>
    </source>
</evidence>
<gene>
    <name evidence="1" type="ORF">SMD11_6059</name>
</gene>
<dbReference type="Proteomes" id="UP000195755">
    <property type="component" value="Chromosome"/>
</dbReference>
<reference evidence="1 2" key="1">
    <citation type="submission" date="2017-06" db="EMBL/GenBank/DDBJ databases">
        <title>Streptomyces albireticuli Genome sequencing and assembly.</title>
        <authorList>
            <person name="Wang Y."/>
            <person name="Du B."/>
            <person name="Ding Y."/>
            <person name="Liu H."/>
            <person name="Hou Q."/>
            <person name="Liu K."/>
            <person name="Yao L."/>
            <person name="Wang C."/>
        </authorList>
    </citation>
    <scope>NUCLEOTIDE SEQUENCE [LARGE SCALE GENOMIC DNA]</scope>
    <source>
        <strain evidence="1 2">MDJK11</strain>
    </source>
</reference>
<sequence>MTITDTATRPADTADRVLFHEAAGRVLLAGEDEDTTPEPHIFRGID</sequence>
<dbReference type="AlphaFoldDB" id="A0A1Z2LBG1"/>
<protein>
    <submittedName>
        <fullName evidence="1">Uncharacterized protein</fullName>
    </submittedName>
</protein>
<accession>A0A1Z2LBG1</accession>
<dbReference type="KEGG" id="salj:SMD11_6059"/>
<proteinExistence type="predicted"/>
<evidence type="ECO:0000313" key="1">
    <source>
        <dbReference type="EMBL" id="ARZ71635.1"/>
    </source>
</evidence>
<name>A0A1Z2LBG1_9ACTN</name>
<dbReference type="EMBL" id="CP021744">
    <property type="protein sequence ID" value="ARZ71635.1"/>
    <property type="molecule type" value="Genomic_DNA"/>
</dbReference>